<feature type="chain" id="PRO_5001830802" evidence="1">
    <location>
        <begin position="20"/>
        <end position="263"/>
    </location>
</feature>
<protein>
    <submittedName>
        <fullName evidence="2">Uncharacterized protein</fullName>
    </submittedName>
</protein>
<dbReference type="AlphaFoldDB" id="A0A087UPS8"/>
<gene>
    <name evidence="2" type="ORF">X975_05177</name>
</gene>
<feature type="non-terminal residue" evidence="2">
    <location>
        <position position="263"/>
    </location>
</feature>
<name>A0A087UPS8_STEMI</name>
<feature type="signal peptide" evidence="1">
    <location>
        <begin position="1"/>
        <end position="19"/>
    </location>
</feature>
<keyword evidence="3" id="KW-1185">Reference proteome</keyword>
<proteinExistence type="predicted"/>
<dbReference type="OrthoDB" id="6425559at2759"/>
<evidence type="ECO:0000256" key="1">
    <source>
        <dbReference type="SAM" id="SignalP"/>
    </source>
</evidence>
<dbReference type="EMBL" id="KK120920">
    <property type="protein sequence ID" value="KFM79367.1"/>
    <property type="molecule type" value="Genomic_DNA"/>
</dbReference>
<sequence>MGLSQVFVLLTLGLSTCLATYGPHLKNNHGPPQNVHLDSPRIHLDSPKIHLNSPKILLDGPKIIDGGNGGHIHGSLLDEEPIILDSDKPLYIRKSLHGIHSAGPILLGAGGYGGKALDLGGHDHSVGVIGHASLLGHASVVKQAPVVHDQPILIRRPVLVSRELTATQDHLEKLHFANVGLNHGYLGAHAGLVPAFPLAKGLHEKTVIYHQAAPFHAYGHGVVGVPAYSAPLILSQPNILYGGHGHISFASGKQAQGGGHGKY</sequence>
<reference evidence="2 3" key="1">
    <citation type="submission" date="2013-11" db="EMBL/GenBank/DDBJ databases">
        <title>Genome sequencing of Stegodyphus mimosarum.</title>
        <authorList>
            <person name="Bechsgaard J."/>
        </authorList>
    </citation>
    <scope>NUCLEOTIDE SEQUENCE [LARGE SCALE GENOMIC DNA]</scope>
</reference>
<organism evidence="2 3">
    <name type="scientific">Stegodyphus mimosarum</name>
    <name type="common">African social velvet spider</name>
    <dbReference type="NCBI Taxonomy" id="407821"/>
    <lineage>
        <taxon>Eukaryota</taxon>
        <taxon>Metazoa</taxon>
        <taxon>Ecdysozoa</taxon>
        <taxon>Arthropoda</taxon>
        <taxon>Chelicerata</taxon>
        <taxon>Arachnida</taxon>
        <taxon>Araneae</taxon>
        <taxon>Araneomorphae</taxon>
        <taxon>Entelegynae</taxon>
        <taxon>Eresoidea</taxon>
        <taxon>Eresidae</taxon>
        <taxon>Stegodyphus</taxon>
    </lineage>
</organism>
<dbReference type="OMA" id="CLATYGP"/>
<evidence type="ECO:0000313" key="2">
    <source>
        <dbReference type="EMBL" id="KFM79367.1"/>
    </source>
</evidence>
<evidence type="ECO:0000313" key="3">
    <source>
        <dbReference type="Proteomes" id="UP000054359"/>
    </source>
</evidence>
<keyword evidence="1" id="KW-0732">Signal</keyword>
<accession>A0A087UPS8</accession>
<dbReference type="Proteomes" id="UP000054359">
    <property type="component" value="Unassembled WGS sequence"/>
</dbReference>